<evidence type="ECO:0000259" key="5">
    <source>
        <dbReference type="Pfam" id="PF01765"/>
    </source>
</evidence>
<dbReference type="GO" id="GO:0005737">
    <property type="term" value="C:cytoplasm"/>
    <property type="evidence" value="ECO:0007669"/>
    <property type="project" value="UniProtKB-SubCell"/>
</dbReference>
<feature type="coiled-coil region" evidence="4">
    <location>
        <begin position="155"/>
        <end position="182"/>
    </location>
</feature>
<dbReference type="Proteomes" id="UP000177197">
    <property type="component" value="Unassembled WGS sequence"/>
</dbReference>
<dbReference type="FunFam" id="3.30.1360.40:FF:000001">
    <property type="entry name" value="Ribosome-recycling factor"/>
    <property type="match status" value="1"/>
</dbReference>
<dbReference type="PANTHER" id="PTHR20982">
    <property type="entry name" value="RIBOSOME RECYCLING FACTOR"/>
    <property type="match status" value="1"/>
</dbReference>
<comment type="function">
    <text evidence="3">Responsible for the release of ribosomes from messenger RNA at the termination of protein biosynthesis. May increase the efficiency of translation by recycling ribosomes from one round of translation to another.</text>
</comment>
<dbReference type="AlphaFoldDB" id="A0A1F5CBR6"/>
<dbReference type="NCBIfam" id="TIGR00496">
    <property type="entry name" value="frr"/>
    <property type="match status" value="1"/>
</dbReference>
<dbReference type="GO" id="GO:0043023">
    <property type="term" value="F:ribosomal large subunit binding"/>
    <property type="evidence" value="ECO:0007669"/>
    <property type="project" value="TreeGrafter"/>
</dbReference>
<reference evidence="6 7" key="1">
    <citation type="journal article" date="2016" name="Nat. Commun.">
        <title>Thousands of microbial genomes shed light on interconnected biogeochemical processes in an aquifer system.</title>
        <authorList>
            <person name="Anantharaman K."/>
            <person name="Brown C.T."/>
            <person name="Hug L.A."/>
            <person name="Sharon I."/>
            <person name="Castelle C.J."/>
            <person name="Probst A.J."/>
            <person name="Thomas B.C."/>
            <person name="Singh A."/>
            <person name="Wilkins M.J."/>
            <person name="Karaoz U."/>
            <person name="Brodie E.L."/>
            <person name="Williams K.H."/>
            <person name="Hubbard S.S."/>
            <person name="Banfield J.F."/>
        </authorList>
    </citation>
    <scope>NUCLEOTIDE SEQUENCE [LARGE SCALE GENOMIC DNA]</scope>
</reference>
<proteinExistence type="inferred from homology"/>
<dbReference type="HAMAP" id="MF_00040">
    <property type="entry name" value="RRF"/>
    <property type="match status" value="1"/>
</dbReference>
<evidence type="ECO:0000313" key="7">
    <source>
        <dbReference type="Proteomes" id="UP000177197"/>
    </source>
</evidence>
<dbReference type="Pfam" id="PF01765">
    <property type="entry name" value="RRF"/>
    <property type="match status" value="1"/>
</dbReference>
<evidence type="ECO:0000256" key="3">
    <source>
        <dbReference type="HAMAP-Rule" id="MF_00040"/>
    </source>
</evidence>
<dbReference type="InterPro" id="IPR023584">
    <property type="entry name" value="Ribosome_recyc_fac_dom"/>
</dbReference>
<comment type="similarity">
    <text evidence="1 3">Belongs to the RRF family.</text>
</comment>
<dbReference type="Gene3D" id="1.10.132.20">
    <property type="entry name" value="Ribosome-recycling factor"/>
    <property type="match status" value="1"/>
</dbReference>
<evidence type="ECO:0000256" key="4">
    <source>
        <dbReference type="SAM" id="Coils"/>
    </source>
</evidence>
<evidence type="ECO:0000313" key="6">
    <source>
        <dbReference type="EMBL" id="OGD40319.1"/>
    </source>
</evidence>
<protein>
    <recommendedName>
        <fullName evidence="3">Ribosome-recycling factor</fullName>
        <shortName evidence="3">RRF</shortName>
    </recommendedName>
    <alternativeName>
        <fullName evidence="3">Ribosome-releasing factor</fullName>
    </alternativeName>
</protein>
<dbReference type="InterPro" id="IPR002661">
    <property type="entry name" value="Ribosome_recyc_fac"/>
</dbReference>
<comment type="caution">
    <text evidence="6">The sequence shown here is derived from an EMBL/GenBank/DDBJ whole genome shotgun (WGS) entry which is preliminary data.</text>
</comment>
<gene>
    <name evidence="3" type="primary">frr</name>
    <name evidence="6" type="ORF">A3I30_03435</name>
</gene>
<keyword evidence="4" id="KW-0175">Coiled coil</keyword>
<dbReference type="PANTHER" id="PTHR20982:SF3">
    <property type="entry name" value="MITOCHONDRIAL RIBOSOME RECYCLING FACTOR PSEUDO 1"/>
    <property type="match status" value="1"/>
</dbReference>
<name>A0A1F5CBR6_9BACT</name>
<feature type="domain" description="Ribosome recycling factor" evidence="5">
    <location>
        <begin position="18"/>
        <end position="180"/>
    </location>
</feature>
<sequence length="183" mass="20662">MDTIDYLKKNLKTREVWLQKELATLRIGRASPALVEDIIVDYCGSKMPVKQLATISAPEPRTLVVQPWDKNAVSAVEKAIQASSLGINPIVDKDVVRVTIPALTEERRSALAKIVRTKLEEAKITARKDRDEAIRSIEVLFAEKKINEDDKFREKQEAQKAIDEANKGLEDVANKKEKEIKEL</sequence>
<organism evidence="6 7">
    <name type="scientific">Candidatus Azambacteria bacterium RIFCSPLOWO2_02_FULL_44_14</name>
    <dbReference type="NCBI Taxonomy" id="1797306"/>
    <lineage>
        <taxon>Bacteria</taxon>
        <taxon>Candidatus Azamiibacteriota</taxon>
    </lineage>
</organism>
<dbReference type="EMBL" id="MEYV01000010">
    <property type="protein sequence ID" value="OGD40319.1"/>
    <property type="molecule type" value="Genomic_DNA"/>
</dbReference>
<dbReference type="GO" id="GO:0006415">
    <property type="term" value="P:translational termination"/>
    <property type="evidence" value="ECO:0007669"/>
    <property type="project" value="UniProtKB-UniRule"/>
</dbReference>
<dbReference type="Gene3D" id="3.30.1360.40">
    <property type="match status" value="1"/>
</dbReference>
<dbReference type="InterPro" id="IPR036191">
    <property type="entry name" value="RRF_sf"/>
</dbReference>
<evidence type="ECO:0000256" key="1">
    <source>
        <dbReference type="ARBA" id="ARBA00005912"/>
    </source>
</evidence>
<evidence type="ECO:0000256" key="2">
    <source>
        <dbReference type="ARBA" id="ARBA00022917"/>
    </source>
</evidence>
<comment type="subcellular location">
    <subcellularLocation>
        <location evidence="3">Cytoplasm</location>
    </subcellularLocation>
</comment>
<keyword evidence="3" id="KW-0963">Cytoplasm</keyword>
<dbReference type="SUPFAM" id="SSF55194">
    <property type="entry name" value="Ribosome recycling factor, RRF"/>
    <property type="match status" value="1"/>
</dbReference>
<keyword evidence="2 3" id="KW-0648">Protein biosynthesis</keyword>
<accession>A0A1F5CBR6</accession>